<protein>
    <submittedName>
        <fullName evidence="2">Big_5 domain-containing protein</fullName>
    </submittedName>
</protein>
<dbReference type="WBParaSite" id="L893_g29620.t1">
    <property type="protein sequence ID" value="L893_g29620.t1"/>
    <property type="gene ID" value="L893_g29620"/>
</dbReference>
<sequence>MYKNYMQLLLNHGQDVKSTLLAANMFHPSSKMEDSSDPGYKARAKRIIDGKSVELMSPLHLNLASSGRLLPSYIDLRIVLYRNPDDLILMDLNGQGRGYKVIFEDLRLYVREVELLDSISLALEKTLASGHAMKFPIKNVQMRSFHIPAGGYQLSPTVIHNTSIPRKVIVGLVSTEAYNGLLSKDPLKFANYSLKHISIESGGRTFPDSRIDTDYDRGSYVRSYVQLFEGLNMTERNTSMGISFDSFADDHNLYVFNISPCSDSESFDLISAGTTSLRMEFKSPVPLGGVTVVVYSEFQNLLSIDNNRNVTFDNTV</sequence>
<keyword evidence="1" id="KW-1185">Reference proteome</keyword>
<evidence type="ECO:0000313" key="2">
    <source>
        <dbReference type="WBParaSite" id="L893_g29620.t1"/>
    </source>
</evidence>
<reference evidence="2" key="1">
    <citation type="submission" date="2016-11" db="UniProtKB">
        <authorList>
            <consortium name="WormBaseParasite"/>
        </authorList>
    </citation>
    <scope>IDENTIFICATION</scope>
</reference>
<evidence type="ECO:0000313" key="1">
    <source>
        <dbReference type="Proteomes" id="UP000095287"/>
    </source>
</evidence>
<dbReference type="Proteomes" id="UP000095287">
    <property type="component" value="Unplaced"/>
</dbReference>
<proteinExistence type="predicted"/>
<organism evidence="1 2">
    <name type="scientific">Steinernema glaseri</name>
    <dbReference type="NCBI Taxonomy" id="37863"/>
    <lineage>
        <taxon>Eukaryota</taxon>
        <taxon>Metazoa</taxon>
        <taxon>Ecdysozoa</taxon>
        <taxon>Nematoda</taxon>
        <taxon>Chromadorea</taxon>
        <taxon>Rhabditida</taxon>
        <taxon>Tylenchina</taxon>
        <taxon>Panagrolaimomorpha</taxon>
        <taxon>Strongyloidoidea</taxon>
        <taxon>Steinernematidae</taxon>
        <taxon>Steinernema</taxon>
    </lineage>
</organism>
<dbReference type="AlphaFoldDB" id="A0A1I7ZTD1"/>
<name>A0A1I7ZTD1_9BILA</name>
<accession>A0A1I7ZTD1</accession>